<sequence>MVNQAIRLIDKSELENVLLSQLTLSSRVTRTVRLAVWMSPILSVTFPAPGHCVTCFNHRTRPVGNPNGSPAHAKKQELHLR</sequence>
<protein>
    <submittedName>
        <fullName evidence="2">3-methyladenine DNA glycosylase</fullName>
    </submittedName>
</protein>
<evidence type="ECO:0000256" key="1">
    <source>
        <dbReference type="SAM" id="MobiDB-lite"/>
    </source>
</evidence>
<proteinExistence type="predicted"/>
<keyword evidence="3" id="KW-1185">Reference proteome</keyword>
<evidence type="ECO:0000313" key="3">
    <source>
        <dbReference type="Proteomes" id="UP001558632"/>
    </source>
</evidence>
<dbReference type="Proteomes" id="UP001558632">
    <property type="component" value="Unassembled WGS sequence"/>
</dbReference>
<accession>A0ABR3KYG2</accession>
<reference evidence="2 3" key="1">
    <citation type="submission" date="2024-07" db="EMBL/GenBank/DDBJ databases">
        <title>Enhanced genomic and transcriptomic resources for Trichinella pseudospiralis and T. spiralis underpin the discovery of pronounced molecular differences between stages and species.</title>
        <authorList>
            <person name="Pasi K.K."/>
            <person name="La Rosa G."/>
            <person name="Gomez-Morales M.A."/>
            <person name="Tosini F."/>
            <person name="Sumanam S."/>
            <person name="Young N.D."/>
            <person name="Chang B.C."/>
            <person name="Robin G.B."/>
        </authorList>
    </citation>
    <scope>NUCLEOTIDE SEQUENCE [LARGE SCALE GENOMIC DNA]</scope>
    <source>
        <strain evidence="2">ISS534</strain>
    </source>
</reference>
<organism evidence="2 3">
    <name type="scientific">Trichinella spiralis</name>
    <name type="common">Trichina worm</name>
    <dbReference type="NCBI Taxonomy" id="6334"/>
    <lineage>
        <taxon>Eukaryota</taxon>
        <taxon>Metazoa</taxon>
        <taxon>Ecdysozoa</taxon>
        <taxon>Nematoda</taxon>
        <taxon>Enoplea</taxon>
        <taxon>Dorylaimia</taxon>
        <taxon>Trichinellida</taxon>
        <taxon>Trichinellidae</taxon>
        <taxon>Trichinella</taxon>
    </lineage>
</organism>
<comment type="caution">
    <text evidence="2">The sequence shown here is derived from an EMBL/GenBank/DDBJ whole genome shotgun (WGS) entry which is preliminary data.</text>
</comment>
<dbReference type="EMBL" id="JBEUSY010000068">
    <property type="protein sequence ID" value="KAL1245674.1"/>
    <property type="molecule type" value="Genomic_DNA"/>
</dbReference>
<name>A0ABR3KYG2_TRISP</name>
<gene>
    <name evidence="2" type="ORF">TSPI_08503</name>
</gene>
<feature type="region of interest" description="Disordered" evidence="1">
    <location>
        <begin position="60"/>
        <end position="81"/>
    </location>
</feature>
<evidence type="ECO:0000313" key="2">
    <source>
        <dbReference type="EMBL" id="KAL1245674.1"/>
    </source>
</evidence>